<feature type="compositionally biased region" description="Basic and acidic residues" evidence="4">
    <location>
        <begin position="558"/>
        <end position="567"/>
    </location>
</feature>
<feature type="compositionally biased region" description="Basic and acidic residues" evidence="4">
    <location>
        <begin position="405"/>
        <end position="436"/>
    </location>
</feature>
<evidence type="ECO:0008006" key="7">
    <source>
        <dbReference type="Google" id="ProtNLM"/>
    </source>
</evidence>
<keyword evidence="6" id="KW-1185">Reference proteome</keyword>
<dbReference type="RefSeq" id="XP_070869458.1">
    <property type="nucleotide sequence ID" value="XM_071007166.1"/>
</dbReference>
<feature type="compositionally biased region" description="Basic residues" evidence="4">
    <location>
        <begin position="1"/>
        <end position="10"/>
    </location>
</feature>
<comment type="caution">
    <text evidence="5">The sequence shown here is derived from an EMBL/GenBank/DDBJ whole genome shotgun (WGS) entry which is preliminary data.</text>
</comment>
<feature type="compositionally biased region" description="Polar residues" evidence="4">
    <location>
        <begin position="205"/>
        <end position="217"/>
    </location>
</feature>
<dbReference type="Pfam" id="PF15458">
    <property type="entry name" value="NTR2"/>
    <property type="match status" value="1"/>
</dbReference>
<dbReference type="Proteomes" id="UP001600064">
    <property type="component" value="Unassembled WGS sequence"/>
</dbReference>
<reference evidence="5 6" key="1">
    <citation type="journal article" date="2024" name="Commun. Biol.">
        <title>Comparative genomic analysis of thermophilic fungi reveals convergent evolutionary adaptations and gene losses.</title>
        <authorList>
            <person name="Steindorff A.S."/>
            <person name="Aguilar-Pontes M.V."/>
            <person name="Robinson A.J."/>
            <person name="Andreopoulos B."/>
            <person name="LaButti K."/>
            <person name="Kuo A."/>
            <person name="Mondo S."/>
            <person name="Riley R."/>
            <person name="Otillar R."/>
            <person name="Haridas S."/>
            <person name="Lipzen A."/>
            <person name="Grimwood J."/>
            <person name="Schmutz J."/>
            <person name="Clum A."/>
            <person name="Reid I.D."/>
            <person name="Moisan M.C."/>
            <person name="Butler G."/>
            <person name="Nguyen T.T.M."/>
            <person name="Dewar K."/>
            <person name="Conant G."/>
            <person name="Drula E."/>
            <person name="Henrissat B."/>
            <person name="Hansel C."/>
            <person name="Singer S."/>
            <person name="Hutchinson M.I."/>
            <person name="de Vries R.P."/>
            <person name="Natvig D.O."/>
            <person name="Powell A.J."/>
            <person name="Tsang A."/>
            <person name="Grigoriev I.V."/>
        </authorList>
    </citation>
    <scope>NUCLEOTIDE SEQUENCE [LARGE SCALE GENOMIC DNA]</scope>
    <source>
        <strain evidence="5 6">ATCC 22073</strain>
    </source>
</reference>
<name>A0ABR4DMG2_9PEZI</name>
<feature type="compositionally biased region" description="Low complexity" evidence="4">
    <location>
        <begin position="235"/>
        <end position="244"/>
    </location>
</feature>
<evidence type="ECO:0000256" key="2">
    <source>
        <dbReference type="ARBA" id="ARBA00023242"/>
    </source>
</evidence>
<feature type="region of interest" description="Disordered" evidence="4">
    <location>
        <begin position="527"/>
        <end position="567"/>
    </location>
</feature>
<dbReference type="InterPro" id="IPR012890">
    <property type="entry name" value="GCFC2-like"/>
</dbReference>
<keyword evidence="3" id="KW-0175">Coiled coil</keyword>
<dbReference type="InterPro" id="IPR028211">
    <property type="entry name" value="Ntr2"/>
</dbReference>
<evidence type="ECO:0000313" key="5">
    <source>
        <dbReference type="EMBL" id="KAL2270734.1"/>
    </source>
</evidence>
<feature type="region of interest" description="Disordered" evidence="4">
    <location>
        <begin position="302"/>
        <end position="449"/>
    </location>
</feature>
<evidence type="ECO:0000256" key="1">
    <source>
        <dbReference type="ARBA" id="ARBA00004123"/>
    </source>
</evidence>
<feature type="compositionally biased region" description="Basic and acidic residues" evidence="4">
    <location>
        <begin position="365"/>
        <end position="381"/>
    </location>
</feature>
<dbReference type="EMBL" id="JAZGUE010000001">
    <property type="protein sequence ID" value="KAL2270734.1"/>
    <property type="molecule type" value="Genomic_DNA"/>
</dbReference>
<gene>
    <name evidence="5" type="ORF">VTJ83DRAFT_105</name>
</gene>
<dbReference type="PANTHER" id="PTHR12214:SF0">
    <property type="entry name" value="LD29489P"/>
    <property type="match status" value="1"/>
</dbReference>
<comment type="subcellular location">
    <subcellularLocation>
        <location evidence="1">Nucleus</location>
    </subcellularLocation>
</comment>
<proteinExistence type="predicted"/>
<feature type="compositionally biased region" description="Acidic residues" evidence="4">
    <location>
        <begin position="344"/>
        <end position="356"/>
    </location>
</feature>
<dbReference type="PANTHER" id="PTHR12214">
    <property type="entry name" value="GC-RICH SEQUENCE DNA-BINDING FACTOR"/>
    <property type="match status" value="1"/>
</dbReference>
<evidence type="ECO:0000256" key="4">
    <source>
        <dbReference type="SAM" id="MobiDB-lite"/>
    </source>
</evidence>
<feature type="region of interest" description="Disordered" evidence="4">
    <location>
        <begin position="1"/>
        <end position="251"/>
    </location>
</feature>
<dbReference type="GeneID" id="98121810"/>
<feature type="compositionally biased region" description="Acidic residues" evidence="4">
    <location>
        <begin position="389"/>
        <end position="404"/>
    </location>
</feature>
<accession>A0ABR4DMG2</accession>
<evidence type="ECO:0000313" key="6">
    <source>
        <dbReference type="Proteomes" id="UP001600064"/>
    </source>
</evidence>
<evidence type="ECO:0000256" key="3">
    <source>
        <dbReference type="SAM" id="Coils"/>
    </source>
</evidence>
<keyword evidence="2" id="KW-0539">Nucleus</keyword>
<feature type="coiled-coil region" evidence="3">
    <location>
        <begin position="464"/>
        <end position="501"/>
    </location>
</feature>
<organism evidence="5 6">
    <name type="scientific">Remersonia thermophila</name>
    <dbReference type="NCBI Taxonomy" id="72144"/>
    <lineage>
        <taxon>Eukaryota</taxon>
        <taxon>Fungi</taxon>
        <taxon>Dikarya</taxon>
        <taxon>Ascomycota</taxon>
        <taxon>Pezizomycotina</taxon>
        <taxon>Sordariomycetes</taxon>
        <taxon>Sordariomycetidae</taxon>
        <taxon>Sordariales</taxon>
        <taxon>Sordariales incertae sedis</taxon>
        <taxon>Remersonia</taxon>
    </lineage>
</organism>
<feature type="compositionally biased region" description="Basic and acidic residues" evidence="4">
    <location>
        <begin position="193"/>
        <end position="204"/>
    </location>
</feature>
<protein>
    <recommendedName>
        <fullName evidence="7">Nineteen complex-related protein 2-domain-containing protein</fullName>
    </recommendedName>
</protein>
<sequence>MSSFAKKKQPRIIQTLDDDEDDSMVLGGGEQGQQQDSHQPAPPERIKFGRSKPRASNLRRSIRPDHGDEASEATPATSSAGRGDTGSDGEDDASGPVVIRPSLSRPGAVKKVKKRPGASRLSFGPGASADDDDESESSSTAGGASVVRPANPAKKSLSQRLLETNALRKSASLEGPGAAGGRLPLRFAGGDDDAPKYSKEHLEELQTSTPSTPQNLGSIEIHDDHDGDWGAGTPEQQQDAAAAAADEDLQMLDASELEGAVIVPSSSAGDIIPRSARQPAAHILTEAEIRERKERRARLARETDFLSLEDDDPNHDSDSGGGGGARVASFPSRKKKPESRLMAEDEDLGEGYDEFVSDGGLALGRKAEREAKRRQRQEMADLIRAAEGGSDDDGGGGGQDESDSEAERLAAYEAAQRRAGLEGLRRTGGDDGRLPPDLDDPDAVPRMKPLPKLHEVLQRMRDLVRGIEDQVALKRARIGDLERERDEILAREKEVQEILDQAAQKYQAAVASVGGPAVDVKRMVSSVGQSPMRPLPPGIAAGEVPLERGLESFGATPTRRDDGDEMM</sequence>
<feature type="compositionally biased region" description="Basic residues" evidence="4">
    <location>
        <begin position="108"/>
        <end position="117"/>
    </location>
</feature>